<gene>
    <name evidence="1" type="ordered locus">LS215_0600</name>
</gene>
<evidence type="ECO:0000313" key="1">
    <source>
        <dbReference type="EMBL" id="ACP34693.1"/>
    </source>
</evidence>
<dbReference type="AlphaFoldDB" id="C3MM70"/>
<dbReference type="KEGG" id="sis:LS215_0600"/>
<organism evidence="1 2">
    <name type="scientific">Saccharolobus islandicus (strain L.S.2.15 / Lassen #1)</name>
    <name type="common">Sulfolobus islandicus</name>
    <dbReference type="NCBI Taxonomy" id="429572"/>
    <lineage>
        <taxon>Archaea</taxon>
        <taxon>Thermoproteota</taxon>
        <taxon>Thermoprotei</taxon>
        <taxon>Sulfolobales</taxon>
        <taxon>Sulfolobaceae</taxon>
        <taxon>Saccharolobus</taxon>
    </lineage>
</organism>
<reference evidence="1 2" key="1">
    <citation type="journal article" date="2009" name="Proc. Natl. Acad. Sci. U.S.A.">
        <title>Biogeography of the Sulfolobus islandicus pan-genome.</title>
        <authorList>
            <person name="Reno M.L."/>
            <person name="Held N.L."/>
            <person name="Fields C.J."/>
            <person name="Burke P.V."/>
            <person name="Whitaker R.J."/>
        </authorList>
    </citation>
    <scope>NUCLEOTIDE SEQUENCE [LARGE SCALE GENOMIC DNA]</scope>
    <source>
        <strain evidence="2">L.S.2.15 / Lassen #1</strain>
    </source>
</reference>
<evidence type="ECO:0000313" key="2">
    <source>
        <dbReference type="Proteomes" id="UP000001747"/>
    </source>
</evidence>
<dbReference type="EMBL" id="CP001399">
    <property type="protein sequence ID" value="ACP34693.1"/>
    <property type="molecule type" value="Genomic_DNA"/>
</dbReference>
<dbReference type="RefSeq" id="WP_012713107.1">
    <property type="nucleotide sequence ID" value="NC_012589.1"/>
</dbReference>
<protein>
    <submittedName>
        <fullName evidence="1">Uncharacterized protein</fullName>
    </submittedName>
</protein>
<dbReference type="GeneID" id="7798766"/>
<dbReference type="HOGENOM" id="CLU_2021607_0_0_2"/>
<proteinExistence type="predicted"/>
<sequence>MYSDLVKYAISFNPKQYKKKYYTLPTKIEENTLVRYIWHLKTLVRCLLSNSKEKYILGSGKIKLPYISRILFSIDDNKLVVLCLLEDSICDLVFRTVEMALTIDEKTKEEIIKGC</sequence>
<dbReference type="Proteomes" id="UP000001747">
    <property type="component" value="Chromosome"/>
</dbReference>
<name>C3MM70_SACI2</name>
<accession>C3MM70</accession>